<comment type="caution">
    <text evidence="2">The sequence shown here is derived from an EMBL/GenBank/DDBJ whole genome shotgun (WGS) entry which is preliminary data.</text>
</comment>
<dbReference type="InterPro" id="IPR015947">
    <property type="entry name" value="PUA-like_sf"/>
</dbReference>
<accession>A0A931BII2</accession>
<dbReference type="GO" id="GO:0016567">
    <property type="term" value="P:protein ubiquitination"/>
    <property type="evidence" value="ECO:0007669"/>
    <property type="project" value="TreeGrafter"/>
</dbReference>
<reference evidence="2 3" key="1">
    <citation type="submission" date="2020-11" db="EMBL/GenBank/DDBJ databases">
        <authorList>
            <person name="Kim M.K."/>
        </authorList>
    </citation>
    <scope>NUCLEOTIDE SEQUENCE [LARGE SCALE GENOMIC DNA]</scope>
    <source>
        <strain evidence="2 3">BT439</strain>
    </source>
</reference>
<dbReference type="AlphaFoldDB" id="A0A931BII2"/>
<evidence type="ECO:0000313" key="2">
    <source>
        <dbReference type="EMBL" id="MBF9141982.1"/>
    </source>
</evidence>
<dbReference type="EMBL" id="JADQDP010000002">
    <property type="protein sequence ID" value="MBF9141982.1"/>
    <property type="molecule type" value="Genomic_DNA"/>
</dbReference>
<dbReference type="PANTHER" id="PTHR14140:SF27">
    <property type="entry name" value="OS04G0289800 PROTEIN"/>
    <property type="match status" value="1"/>
</dbReference>
<dbReference type="RefSeq" id="WP_196286308.1">
    <property type="nucleotide sequence ID" value="NZ_JADQDP010000002.1"/>
</dbReference>
<dbReference type="GO" id="GO:0061630">
    <property type="term" value="F:ubiquitin protein ligase activity"/>
    <property type="evidence" value="ECO:0007669"/>
    <property type="project" value="TreeGrafter"/>
</dbReference>
<evidence type="ECO:0000313" key="3">
    <source>
        <dbReference type="Proteomes" id="UP000645610"/>
    </source>
</evidence>
<dbReference type="Pfam" id="PF02182">
    <property type="entry name" value="SAD_SRA"/>
    <property type="match status" value="1"/>
</dbReference>
<gene>
    <name evidence="2" type="ORF">I2I01_10080</name>
</gene>
<dbReference type="SUPFAM" id="SSF88697">
    <property type="entry name" value="PUA domain-like"/>
    <property type="match status" value="1"/>
</dbReference>
<sequence>MPVPTFGHPGTYRPGDTFRNRIDLSLSGVHRPRRAGVCGTPVLGAESIVLAGQYEEDNFEEEEIQYSGNGGRDPKTGRQITDQVATTGILALLRSVETGLPVRVLRKVPADDGELEVYRYEGLYQVVGSTYAPGKSGFLVYVFRLRPLVGA</sequence>
<evidence type="ECO:0000259" key="1">
    <source>
        <dbReference type="PROSITE" id="PS51015"/>
    </source>
</evidence>
<dbReference type="GO" id="GO:0044027">
    <property type="term" value="P:negative regulation of gene expression via chromosomal CpG island methylation"/>
    <property type="evidence" value="ECO:0007669"/>
    <property type="project" value="TreeGrafter"/>
</dbReference>
<dbReference type="InterPro" id="IPR036987">
    <property type="entry name" value="SRA-YDG_sf"/>
</dbReference>
<feature type="domain" description="YDG" evidence="1">
    <location>
        <begin position="7"/>
        <end position="147"/>
    </location>
</feature>
<dbReference type="SMART" id="SM00466">
    <property type="entry name" value="SRA"/>
    <property type="match status" value="1"/>
</dbReference>
<dbReference type="InterPro" id="IPR045134">
    <property type="entry name" value="UHRF1/2-like"/>
</dbReference>
<dbReference type="Proteomes" id="UP000645610">
    <property type="component" value="Unassembled WGS sequence"/>
</dbReference>
<dbReference type="PROSITE" id="PS51015">
    <property type="entry name" value="YDG"/>
    <property type="match status" value="1"/>
</dbReference>
<dbReference type="InterPro" id="IPR003105">
    <property type="entry name" value="SRA_YDG"/>
</dbReference>
<name>A0A931BII2_9BACT</name>
<proteinExistence type="predicted"/>
<keyword evidence="3" id="KW-1185">Reference proteome</keyword>
<dbReference type="PANTHER" id="PTHR14140">
    <property type="entry name" value="E3 UBIQUITIN-PROTEIN LIGASE UHRF-RELATED"/>
    <property type="match status" value="1"/>
</dbReference>
<organism evidence="2 3">
    <name type="scientific">Hymenobacter properus</name>
    <dbReference type="NCBI Taxonomy" id="2791026"/>
    <lineage>
        <taxon>Bacteria</taxon>
        <taxon>Pseudomonadati</taxon>
        <taxon>Bacteroidota</taxon>
        <taxon>Cytophagia</taxon>
        <taxon>Cytophagales</taxon>
        <taxon>Hymenobacteraceae</taxon>
        <taxon>Hymenobacter</taxon>
    </lineage>
</organism>
<protein>
    <submittedName>
        <fullName evidence="2">YDG/SRA domain-containing protein</fullName>
    </submittedName>
</protein>
<dbReference type="Gene3D" id="2.30.280.10">
    <property type="entry name" value="SRA-YDG"/>
    <property type="match status" value="1"/>
</dbReference>